<protein>
    <submittedName>
        <fullName evidence="3">ComF family protein</fullName>
    </submittedName>
</protein>
<dbReference type="Proteomes" id="UP000539146">
    <property type="component" value="Unassembled WGS sequence"/>
</dbReference>
<dbReference type="SUPFAM" id="SSF53271">
    <property type="entry name" value="PRTase-like"/>
    <property type="match status" value="1"/>
</dbReference>
<reference evidence="3 4" key="1">
    <citation type="submission" date="2020-05" db="EMBL/GenBank/DDBJ databases">
        <title>Genome Sequencing of Type Strains.</title>
        <authorList>
            <person name="Lemaire J.F."/>
            <person name="Inderbitzin P."/>
            <person name="Gregorio O.A."/>
            <person name="Collins S.B."/>
            <person name="Wespe N."/>
            <person name="Knight-Connoni V."/>
        </authorList>
    </citation>
    <scope>NUCLEOTIDE SEQUENCE [LARGE SCALE GENOMIC DNA]</scope>
    <source>
        <strain evidence="3 4">DSM 20512</strain>
    </source>
</reference>
<feature type="domain" description="Phosphoribosyltransferase" evidence="2">
    <location>
        <begin position="168"/>
        <end position="225"/>
    </location>
</feature>
<gene>
    <name evidence="3" type="ORF">HP467_02800</name>
</gene>
<comment type="caution">
    <text evidence="3">The sequence shown here is derived from an EMBL/GenBank/DDBJ whole genome shotgun (WGS) entry which is preliminary data.</text>
</comment>
<dbReference type="InterPro" id="IPR000836">
    <property type="entry name" value="PRTase_dom"/>
</dbReference>
<dbReference type="Pfam" id="PF00156">
    <property type="entry name" value="Pribosyltran"/>
    <property type="match status" value="1"/>
</dbReference>
<dbReference type="InterPro" id="IPR051910">
    <property type="entry name" value="ComF/GntX_DNA_util-trans"/>
</dbReference>
<dbReference type="PANTHER" id="PTHR47505:SF1">
    <property type="entry name" value="DNA UTILIZATION PROTEIN YHGH"/>
    <property type="match status" value="1"/>
</dbReference>
<sequence length="229" mass="24439">MTRAQPDPPPPRDRWADAALAVLGLVLPVACVGCGAPDRALCRSCRAELDALPTCRRLVAGVRLDAAWSYEGLVRTLVLECKLRSRVDLAGPLAGRFGVLVRRALADHPEAVLLRVPPSRRGARRRGFDPVVLLLGRARLRRPRALVRVRAGGPGQRVAAGHGQKERTAVERVVATVGTLRATGVTGRDVVLVDDVVTTGVTMAEAIRAVRVAGGRVVRCVALAEVDAR</sequence>
<organism evidence="3 4">
    <name type="scientific">Curtobacterium citreum</name>
    <dbReference type="NCBI Taxonomy" id="2036"/>
    <lineage>
        <taxon>Bacteria</taxon>
        <taxon>Bacillati</taxon>
        <taxon>Actinomycetota</taxon>
        <taxon>Actinomycetes</taxon>
        <taxon>Micrococcales</taxon>
        <taxon>Microbacteriaceae</taxon>
        <taxon>Curtobacterium</taxon>
    </lineage>
</organism>
<name>A0A850DN70_9MICO</name>
<evidence type="ECO:0000259" key="2">
    <source>
        <dbReference type="Pfam" id="PF00156"/>
    </source>
</evidence>
<dbReference type="RefSeq" id="WP_175325161.1">
    <property type="nucleotide sequence ID" value="NZ_BAAAWP010000001.1"/>
</dbReference>
<accession>A0A850DN70</accession>
<dbReference type="InterPro" id="IPR029057">
    <property type="entry name" value="PRTase-like"/>
</dbReference>
<evidence type="ECO:0000313" key="4">
    <source>
        <dbReference type="Proteomes" id="UP000539146"/>
    </source>
</evidence>
<dbReference type="EMBL" id="JABMCG010000071">
    <property type="protein sequence ID" value="NUU27046.1"/>
    <property type="molecule type" value="Genomic_DNA"/>
</dbReference>
<dbReference type="Gene3D" id="3.40.50.2020">
    <property type="match status" value="1"/>
</dbReference>
<proteinExistence type="inferred from homology"/>
<evidence type="ECO:0000313" key="3">
    <source>
        <dbReference type="EMBL" id="NUU27046.1"/>
    </source>
</evidence>
<comment type="similarity">
    <text evidence="1">Belongs to the ComF/GntX family.</text>
</comment>
<evidence type="ECO:0000256" key="1">
    <source>
        <dbReference type="ARBA" id="ARBA00008007"/>
    </source>
</evidence>
<dbReference type="AlphaFoldDB" id="A0A850DN70"/>
<dbReference type="PANTHER" id="PTHR47505">
    <property type="entry name" value="DNA UTILIZATION PROTEIN YHGH"/>
    <property type="match status" value="1"/>
</dbReference>